<organism evidence="4 5">
    <name type="scientific">Aquamicrobium defluvii</name>
    <dbReference type="NCBI Taxonomy" id="69279"/>
    <lineage>
        <taxon>Bacteria</taxon>
        <taxon>Pseudomonadati</taxon>
        <taxon>Pseudomonadota</taxon>
        <taxon>Alphaproteobacteria</taxon>
        <taxon>Hyphomicrobiales</taxon>
        <taxon>Phyllobacteriaceae</taxon>
        <taxon>Aquamicrobium</taxon>
    </lineage>
</organism>
<dbReference type="NCBIfam" id="TIGR00730">
    <property type="entry name" value="Rossman fold protein, TIGR00730 family"/>
    <property type="match status" value="1"/>
</dbReference>
<proteinExistence type="inferred from homology"/>
<protein>
    <recommendedName>
        <fullName evidence="3">Cytokinin riboside 5'-monophosphate phosphoribohydrolase</fullName>
        <ecNumber evidence="3">3.2.2.n1</ecNumber>
    </recommendedName>
</protein>
<dbReference type="OrthoDB" id="9801098at2"/>
<evidence type="ECO:0000256" key="1">
    <source>
        <dbReference type="ARBA" id="ARBA00000274"/>
    </source>
</evidence>
<dbReference type="STRING" id="69279.BG36_10790"/>
<comment type="similarity">
    <text evidence="2 3">Belongs to the LOG family.</text>
</comment>
<dbReference type="SUPFAM" id="SSF102405">
    <property type="entry name" value="MCP/YpsA-like"/>
    <property type="match status" value="1"/>
</dbReference>
<comment type="catalytic activity">
    <reaction evidence="1">
        <text>AMP + H2O = D-ribose 5-phosphate + adenine</text>
        <dbReference type="Rhea" id="RHEA:20129"/>
        <dbReference type="ChEBI" id="CHEBI:15377"/>
        <dbReference type="ChEBI" id="CHEBI:16708"/>
        <dbReference type="ChEBI" id="CHEBI:78346"/>
        <dbReference type="ChEBI" id="CHEBI:456215"/>
        <dbReference type="EC" id="3.2.2.4"/>
    </reaction>
</comment>
<dbReference type="EMBL" id="JENY01000023">
    <property type="protein sequence ID" value="EXL03921.1"/>
    <property type="molecule type" value="Genomic_DNA"/>
</dbReference>
<comment type="caution">
    <text evidence="4">The sequence shown here is derived from an EMBL/GenBank/DDBJ whole genome shotgun (WGS) entry which is preliminary data.</text>
</comment>
<evidence type="ECO:0000256" key="2">
    <source>
        <dbReference type="ARBA" id="ARBA00006763"/>
    </source>
</evidence>
<dbReference type="InterPro" id="IPR005269">
    <property type="entry name" value="LOG"/>
</dbReference>
<dbReference type="HOGENOM" id="CLU_058336_4_0_5"/>
<keyword evidence="3" id="KW-0203">Cytokinin biosynthesis</keyword>
<evidence type="ECO:0000313" key="4">
    <source>
        <dbReference type="EMBL" id="EXL03921.1"/>
    </source>
</evidence>
<dbReference type="Gene3D" id="3.40.50.450">
    <property type="match status" value="1"/>
</dbReference>
<dbReference type="GO" id="GO:0009691">
    <property type="term" value="P:cytokinin biosynthetic process"/>
    <property type="evidence" value="ECO:0007669"/>
    <property type="project" value="UniProtKB-UniRule"/>
</dbReference>
<dbReference type="RefSeq" id="WP_035028895.1">
    <property type="nucleotide sequence ID" value="NZ_KK073895.1"/>
</dbReference>
<evidence type="ECO:0000313" key="5">
    <source>
        <dbReference type="Proteomes" id="UP000019849"/>
    </source>
</evidence>
<dbReference type="Pfam" id="PF03641">
    <property type="entry name" value="Lysine_decarbox"/>
    <property type="match status" value="1"/>
</dbReference>
<dbReference type="PANTHER" id="PTHR31223:SF70">
    <property type="entry name" value="LOG FAMILY PROTEIN YJL055W"/>
    <property type="match status" value="1"/>
</dbReference>
<gene>
    <name evidence="4" type="ORF">BG36_10790</name>
</gene>
<dbReference type="AlphaFoldDB" id="A0A011UCW9"/>
<sequence length="203" mass="21880">MNTIRSVCVYCGSSPGHDSAYIEAGRTLGRALAHSSLRLVYGGGTKGIMGAVSEGTIRAGGKVLGIIPRFLMNKEATETGLDRLDEVVITDNMHQRKQRMFEESDAFVALPGGIGTVEEIVEMMTWAQLGHHRKPMVFANIGGFWDPMLALLDHMRDEGFIHTAHQVRPLVVNQVEAIVPAILSAASATGTPAEGVPSIIEKM</sequence>
<reference evidence="4 5" key="1">
    <citation type="submission" date="2014-02" db="EMBL/GenBank/DDBJ databases">
        <title>Aquamicrobium defluvii Genome sequencing.</title>
        <authorList>
            <person name="Wang X."/>
        </authorList>
    </citation>
    <scope>NUCLEOTIDE SEQUENCE [LARGE SCALE GENOMIC DNA]</scope>
    <source>
        <strain evidence="4 5">W13Z1</strain>
    </source>
</reference>
<dbReference type="Proteomes" id="UP000019849">
    <property type="component" value="Unassembled WGS sequence"/>
</dbReference>
<evidence type="ECO:0000256" key="3">
    <source>
        <dbReference type="RuleBase" id="RU363015"/>
    </source>
</evidence>
<dbReference type="GO" id="GO:0005829">
    <property type="term" value="C:cytosol"/>
    <property type="evidence" value="ECO:0007669"/>
    <property type="project" value="TreeGrafter"/>
</dbReference>
<dbReference type="eggNOG" id="COG1611">
    <property type="taxonomic scope" value="Bacteria"/>
</dbReference>
<dbReference type="PANTHER" id="PTHR31223">
    <property type="entry name" value="LOG FAMILY PROTEIN YJL055W"/>
    <property type="match status" value="1"/>
</dbReference>
<name>A0A011UCW9_9HYPH</name>
<dbReference type="GO" id="GO:0008714">
    <property type="term" value="F:AMP nucleosidase activity"/>
    <property type="evidence" value="ECO:0007669"/>
    <property type="project" value="UniProtKB-EC"/>
</dbReference>
<dbReference type="InterPro" id="IPR031100">
    <property type="entry name" value="LOG_fam"/>
</dbReference>
<dbReference type="EC" id="3.2.2.n1" evidence="3"/>
<accession>A0A011UCW9</accession>
<dbReference type="PATRIC" id="fig|69279.3.peg.3250"/>
<keyword evidence="3" id="KW-0378">Hydrolase</keyword>